<name>A0A2I0JK66_PUNGR</name>
<comment type="caution">
    <text evidence="1">The sequence shown here is derived from an EMBL/GenBank/DDBJ whole genome shotgun (WGS) entry which is preliminary data.</text>
</comment>
<dbReference type="SUPFAM" id="SSF53254">
    <property type="entry name" value="Phosphoglycerate mutase-like"/>
    <property type="match status" value="1"/>
</dbReference>
<dbReference type="Proteomes" id="UP000233551">
    <property type="component" value="Unassembled WGS sequence"/>
</dbReference>
<dbReference type="InterPro" id="IPR012398">
    <property type="entry name" value="PRIB5"/>
</dbReference>
<dbReference type="AlphaFoldDB" id="A0A2I0JK66"/>
<dbReference type="GO" id="GO:0003824">
    <property type="term" value="F:catalytic activity"/>
    <property type="evidence" value="ECO:0007669"/>
    <property type="project" value="InterPro"/>
</dbReference>
<dbReference type="EMBL" id="PGOL01001591">
    <property type="protein sequence ID" value="PKI56627.1"/>
    <property type="molecule type" value="Genomic_DNA"/>
</dbReference>
<reference evidence="1 2" key="1">
    <citation type="submission" date="2017-11" db="EMBL/GenBank/DDBJ databases">
        <title>De-novo sequencing of pomegranate (Punica granatum L.) genome.</title>
        <authorList>
            <person name="Akparov Z."/>
            <person name="Amiraslanov A."/>
            <person name="Hajiyeva S."/>
            <person name="Abbasov M."/>
            <person name="Kaur K."/>
            <person name="Hamwieh A."/>
            <person name="Solovyev V."/>
            <person name="Salamov A."/>
            <person name="Braich B."/>
            <person name="Kosarev P."/>
            <person name="Mahmoud A."/>
            <person name="Hajiyev E."/>
            <person name="Babayeva S."/>
            <person name="Izzatullayeva V."/>
            <person name="Mammadov A."/>
            <person name="Mammadov A."/>
            <person name="Sharifova S."/>
            <person name="Ojaghi J."/>
            <person name="Eynullazada K."/>
            <person name="Bayramov B."/>
            <person name="Abdulazimova A."/>
            <person name="Shahmuradov I."/>
        </authorList>
    </citation>
    <scope>NUCLEOTIDE SEQUENCE [LARGE SCALE GENOMIC DNA]</scope>
    <source>
        <strain evidence="2">cv. AG2017</strain>
        <tissue evidence="1">Leaf</tissue>
    </source>
</reference>
<dbReference type="Gene3D" id="3.40.50.1240">
    <property type="entry name" value="Phosphoglycerate mutase-like"/>
    <property type="match status" value="1"/>
</dbReference>
<evidence type="ECO:0000313" key="1">
    <source>
        <dbReference type="EMBL" id="PKI56627.1"/>
    </source>
</evidence>
<dbReference type="PIRSF" id="PIRSF015897">
    <property type="entry name" value="PRIB5"/>
    <property type="match status" value="1"/>
</dbReference>
<dbReference type="PANTHER" id="PTHR16469:SF27">
    <property type="entry name" value="UBIQUITIN-ASSOCIATED AND SH3 DOMAIN-CONTAINING BA-RELATED"/>
    <property type="match status" value="1"/>
</dbReference>
<keyword evidence="2" id="KW-1185">Reference proteome</keyword>
<proteinExistence type="predicted"/>
<dbReference type="Pfam" id="PF00300">
    <property type="entry name" value="His_Phos_1"/>
    <property type="match status" value="1"/>
</dbReference>
<dbReference type="InterPro" id="IPR051710">
    <property type="entry name" value="Phosphatase_SH3-domain"/>
</dbReference>
<dbReference type="PROSITE" id="PS00175">
    <property type="entry name" value="PG_MUTASE"/>
    <property type="match status" value="1"/>
</dbReference>
<evidence type="ECO:0000313" key="2">
    <source>
        <dbReference type="Proteomes" id="UP000233551"/>
    </source>
</evidence>
<gene>
    <name evidence="1" type="ORF">CRG98_023010</name>
</gene>
<organism evidence="1 2">
    <name type="scientific">Punica granatum</name>
    <name type="common">Pomegranate</name>
    <dbReference type="NCBI Taxonomy" id="22663"/>
    <lineage>
        <taxon>Eukaryota</taxon>
        <taxon>Viridiplantae</taxon>
        <taxon>Streptophyta</taxon>
        <taxon>Embryophyta</taxon>
        <taxon>Tracheophyta</taxon>
        <taxon>Spermatophyta</taxon>
        <taxon>Magnoliopsida</taxon>
        <taxon>eudicotyledons</taxon>
        <taxon>Gunneridae</taxon>
        <taxon>Pentapetalae</taxon>
        <taxon>rosids</taxon>
        <taxon>malvids</taxon>
        <taxon>Myrtales</taxon>
        <taxon>Lythraceae</taxon>
        <taxon>Punica</taxon>
    </lineage>
</organism>
<sequence>MGSLISLAPAQPQRYQSVVVMRHGERMDNFVESWLSKAARPWDPPLFDDGHSRSFRTGMELRTQLGYPIHRVIVSPFLRCVETASEVASALCAIDENSDAASIEYGLCEMFNNVAIRTPPENKDQWGFKLPEIQSKLQAGTVDPEYEPVFQKLPKWGETSSDARARYERVIHALADKYPSENLLLITHGEGLRATVSTFLNGTKIRKVEYCAYVKLQRQVTPKEDNTFTAGKFDVVSHHGYLLRNDDA</sequence>
<dbReference type="STRING" id="22663.A0A2I0JK66"/>
<evidence type="ECO:0008006" key="3">
    <source>
        <dbReference type="Google" id="ProtNLM"/>
    </source>
</evidence>
<dbReference type="PANTHER" id="PTHR16469">
    <property type="entry name" value="UBIQUITIN-ASSOCIATED AND SH3 DOMAIN-CONTAINING BA-RELATED"/>
    <property type="match status" value="1"/>
</dbReference>
<dbReference type="InterPro" id="IPR001345">
    <property type="entry name" value="PG/BPGM_mutase_AS"/>
</dbReference>
<dbReference type="InterPro" id="IPR029033">
    <property type="entry name" value="His_PPase_superfam"/>
</dbReference>
<dbReference type="CDD" id="cd07067">
    <property type="entry name" value="HP_PGM_like"/>
    <property type="match status" value="1"/>
</dbReference>
<accession>A0A2I0JK66</accession>
<protein>
    <recommendedName>
        <fullName evidence="3">Phosphoglycerate mutase-like protein 1</fullName>
    </recommendedName>
</protein>
<dbReference type="InterPro" id="IPR013078">
    <property type="entry name" value="His_Pase_superF_clade-1"/>
</dbReference>